<evidence type="ECO:0000256" key="1">
    <source>
        <dbReference type="SAM" id="MobiDB-lite"/>
    </source>
</evidence>
<keyword evidence="3" id="KW-1185">Reference proteome</keyword>
<dbReference type="AlphaFoldDB" id="A0AA88Y4T9"/>
<feature type="compositionally biased region" description="Polar residues" evidence="1">
    <location>
        <begin position="105"/>
        <end position="116"/>
    </location>
</feature>
<gene>
    <name evidence="2" type="ORF">FSP39_020059</name>
</gene>
<protein>
    <submittedName>
        <fullName evidence="2">Uncharacterized protein</fullName>
    </submittedName>
</protein>
<feature type="compositionally biased region" description="Polar residues" evidence="1">
    <location>
        <begin position="1"/>
        <end position="21"/>
    </location>
</feature>
<proteinExistence type="predicted"/>
<reference evidence="2" key="1">
    <citation type="submission" date="2019-08" db="EMBL/GenBank/DDBJ databases">
        <title>The improved chromosome-level genome for the pearl oyster Pinctada fucata martensii using PacBio sequencing and Hi-C.</title>
        <authorList>
            <person name="Zheng Z."/>
        </authorList>
    </citation>
    <scope>NUCLEOTIDE SEQUENCE</scope>
    <source>
        <strain evidence="2">ZZ-2019</strain>
        <tissue evidence="2">Adductor muscle</tissue>
    </source>
</reference>
<sequence>MTSTTSPKRQTKVTFKSSPNSTERKAKSSIDLRSSSNDSHTSPPPPTSKRRFWSSFRKKKVRKQKYVKGVSDKDELRGLSASQPNIVNHAQYEDKPMHDEMVPIFSSTDTNNPLESSPDRSLSDPSISPAKVDPHPTSRRYNRPLLRTSSQSQSADELEKEDEGDSGIAVIESTAISMVRVWFFWSTNKIMGLLEKELVWSIE</sequence>
<dbReference type="Proteomes" id="UP001186944">
    <property type="component" value="Unassembled WGS sequence"/>
</dbReference>
<organism evidence="2 3">
    <name type="scientific">Pinctada imbricata</name>
    <name type="common">Atlantic pearl-oyster</name>
    <name type="synonym">Pinctada martensii</name>
    <dbReference type="NCBI Taxonomy" id="66713"/>
    <lineage>
        <taxon>Eukaryota</taxon>
        <taxon>Metazoa</taxon>
        <taxon>Spiralia</taxon>
        <taxon>Lophotrochozoa</taxon>
        <taxon>Mollusca</taxon>
        <taxon>Bivalvia</taxon>
        <taxon>Autobranchia</taxon>
        <taxon>Pteriomorphia</taxon>
        <taxon>Pterioida</taxon>
        <taxon>Pterioidea</taxon>
        <taxon>Pteriidae</taxon>
        <taxon>Pinctada</taxon>
    </lineage>
</organism>
<feature type="region of interest" description="Disordered" evidence="1">
    <location>
        <begin position="1"/>
        <end position="165"/>
    </location>
</feature>
<name>A0AA88Y4T9_PINIB</name>
<evidence type="ECO:0000313" key="2">
    <source>
        <dbReference type="EMBL" id="KAK3098495.1"/>
    </source>
</evidence>
<feature type="compositionally biased region" description="Basic and acidic residues" evidence="1">
    <location>
        <begin position="91"/>
        <end position="101"/>
    </location>
</feature>
<evidence type="ECO:0000313" key="3">
    <source>
        <dbReference type="Proteomes" id="UP001186944"/>
    </source>
</evidence>
<feature type="compositionally biased region" description="Basic residues" evidence="1">
    <location>
        <begin position="48"/>
        <end position="66"/>
    </location>
</feature>
<accession>A0AA88Y4T9</accession>
<feature type="compositionally biased region" description="Acidic residues" evidence="1">
    <location>
        <begin position="156"/>
        <end position="165"/>
    </location>
</feature>
<comment type="caution">
    <text evidence="2">The sequence shown here is derived from an EMBL/GenBank/DDBJ whole genome shotgun (WGS) entry which is preliminary data.</text>
</comment>
<dbReference type="EMBL" id="VSWD01000007">
    <property type="protein sequence ID" value="KAK3098495.1"/>
    <property type="molecule type" value="Genomic_DNA"/>
</dbReference>